<gene>
    <name evidence="3" type="ORF">A3D59_04680</name>
</gene>
<comment type="caution">
    <text evidence="3">The sequence shown here is derived from an EMBL/GenBank/DDBJ whole genome shotgun (WGS) entry which is preliminary data.</text>
</comment>
<protein>
    <submittedName>
        <fullName evidence="3">NAD-dependent dehydratase</fullName>
    </submittedName>
</protein>
<dbReference type="Gene3D" id="3.40.50.720">
    <property type="entry name" value="NAD(P)-binding Rossmann-like Domain"/>
    <property type="match status" value="1"/>
</dbReference>
<dbReference type="EMBL" id="MHTX01000049">
    <property type="protein sequence ID" value="OHA66902.1"/>
    <property type="molecule type" value="Genomic_DNA"/>
</dbReference>
<dbReference type="Gene3D" id="3.90.25.10">
    <property type="entry name" value="UDP-galactose 4-epimerase, domain 1"/>
    <property type="match status" value="1"/>
</dbReference>
<keyword evidence="1" id="KW-0520">NAD</keyword>
<reference evidence="3 4" key="1">
    <citation type="journal article" date="2016" name="Nat. Commun.">
        <title>Thousands of microbial genomes shed light on interconnected biogeochemical processes in an aquifer system.</title>
        <authorList>
            <person name="Anantharaman K."/>
            <person name="Brown C.T."/>
            <person name="Hug L.A."/>
            <person name="Sharon I."/>
            <person name="Castelle C.J."/>
            <person name="Probst A.J."/>
            <person name="Thomas B.C."/>
            <person name="Singh A."/>
            <person name="Wilkins M.J."/>
            <person name="Karaoz U."/>
            <person name="Brodie E.L."/>
            <person name="Williams K.H."/>
            <person name="Hubbard S.S."/>
            <person name="Banfield J.F."/>
        </authorList>
    </citation>
    <scope>NUCLEOTIDE SEQUENCE [LARGE SCALE GENOMIC DNA]</scope>
</reference>
<dbReference type="Pfam" id="PF01370">
    <property type="entry name" value="Epimerase"/>
    <property type="match status" value="1"/>
</dbReference>
<evidence type="ECO:0000259" key="2">
    <source>
        <dbReference type="Pfam" id="PF01370"/>
    </source>
</evidence>
<name>A0A1G2R3S9_9BACT</name>
<evidence type="ECO:0000313" key="3">
    <source>
        <dbReference type="EMBL" id="OHA66902.1"/>
    </source>
</evidence>
<evidence type="ECO:0000256" key="1">
    <source>
        <dbReference type="ARBA" id="ARBA00023027"/>
    </source>
</evidence>
<dbReference type="InterPro" id="IPR036291">
    <property type="entry name" value="NAD(P)-bd_dom_sf"/>
</dbReference>
<proteinExistence type="predicted"/>
<dbReference type="AlphaFoldDB" id="A0A1G2R3S9"/>
<accession>A0A1G2R3S9</accession>
<evidence type="ECO:0000313" key="4">
    <source>
        <dbReference type="Proteomes" id="UP000179258"/>
    </source>
</evidence>
<dbReference type="SUPFAM" id="SSF51735">
    <property type="entry name" value="NAD(P)-binding Rossmann-fold domains"/>
    <property type="match status" value="1"/>
</dbReference>
<sequence length="320" mass="35606">MAQEKILVTGAGGFIGHHLVRYLKGKGYWVRGADIKYPEFSPKDEADEFLLLDLRDFRNAMKAVTGMDKVYTLAADMGGIGFITAVKADVVRNNVLINTNMAEASHLAGVKRLFFSSSACIYPAYKQLDADVAPLKESDAYPADPEDGYGWEKLLSERMYKNFKEDHGLEVRISRYHNIYGPEGTYDGGREKAPAALARKIVLANDGGEIEIWGDGLQTRSFCYIDDCLEGTYRLMESDYPNPLNIGSDRLVTVNETADIIAKAAGKTIGKKYLLDKPQGVRGRNSDNTLCKQVLGWEPQVTLEEGLSRTYAWIRGQILK</sequence>
<organism evidence="3 4">
    <name type="scientific">Candidatus Wildermuthbacteria bacterium RIFCSPHIGHO2_02_FULL_47_17</name>
    <dbReference type="NCBI Taxonomy" id="1802452"/>
    <lineage>
        <taxon>Bacteria</taxon>
        <taxon>Candidatus Wildermuthiibacteriota</taxon>
    </lineage>
</organism>
<dbReference type="PANTHER" id="PTHR43574">
    <property type="entry name" value="EPIMERASE-RELATED"/>
    <property type="match status" value="1"/>
</dbReference>
<dbReference type="Proteomes" id="UP000179258">
    <property type="component" value="Unassembled WGS sequence"/>
</dbReference>
<feature type="domain" description="NAD-dependent epimerase/dehydratase" evidence="2">
    <location>
        <begin position="6"/>
        <end position="247"/>
    </location>
</feature>
<dbReference type="InterPro" id="IPR001509">
    <property type="entry name" value="Epimerase_deHydtase"/>
</dbReference>